<evidence type="ECO:0000313" key="3">
    <source>
        <dbReference type="Proteomes" id="UP000027222"/>
    </source>
</evidence>
<evidence type="ECO:0000313" key="2">
    <source>
        <dbReference type="EMBL" id="KDR82472.1"/>
    </source>
</evidence>
<dbReference type="SMART" id="SM01029">
    <property type="entry name" value="BetaGal_dom2"/>
    <property type="match status" value="1"/>
</dbReference>
<dbReference type="HOGENOM" id="CLU_1796615_0_0_1"/>
<organism evidence="2 3">
    <name type="scientific">Galerina marginata (strain CBS 339.88)</name>
    <dbReference type="NCBI Taxonomy" id="685588"/>
    <lineage>
        <taxon>Eukaryota</taxon>
        <taxon>Fungi</taxon>
        <taxon>Dikarya</taxon>
        <taxon>Basidiomycota</taxon>
        <taxon>Agaricomycotina</taxon>
        <taxon>Agaricomycetes</taxon>
        <taxon>Agaricomycetidae</taxon>
        <taxon>Agaricales</taxon>
        <taxon>Agaricineae</taxon>
        <taxon>Strophariaceae</taxon>
        <taxon>Galerina</taxon>
    </lineage>
</organism>
<dbReference type="EMBL" id="KL142369">
    <property type="protein sequence ID" value="KDR82472.1"/>
    <property type="molecule type" value="Genomic_DNA"/>
</dbReference>
<dbReference type="Proteomes" id="UP000027222">
    <property type="component" value="Unassembled WGS sequence"/>
</dbReference>
<evidence type="ECO:0000259" key="1">
    <source>
        <dbReference type="SMART" id="SM01029"/>
    </source>
</evidence>
<feature type="domain" description="Beta-galactosidase" evidence="1">
    <location>
        <begin position="1"/>
        <end position="134"/>
    </location>
</feature>
<keyword evidence="3" id="KW-1185">Reference proteome</keyword>
<dbReference type="AlphaFoldDB" id="A0A067TJJ6"/>
<sequence>MSGVHRWSSQVEFTGNSALKTTKTLDAVGKKTGYYTIRKTDASITTVQTCTLNLPTSFGSFQIPNIGGSLTLTGKDSKIHVVDYTAGTHSLIYSTGEMITWYETAYTLSNVWNDLKLSELVVISSSVNKLQARCPPENLEADQP</sequence>
<dbReference type="STRING" id="685588.A0A067TJJ6"/>
<dbReference type="Gene3D" id="2.102.20.10">
    <property type="entry name" value="Beta-galactosidase, domain 2"/>
    <property type="match status" value="1"/>
</dbReference>
<gene>
    <name evidence="2" type="ORF">GALMADRAFT_134083</name>
</gene>
<dbReference type="InterPro" id="IPR037110">
    <property type="entry name" value="Betagal_dom2_sf"/>
</dbReference>
<reference evidence="3" key="1">
    <citation type="journal article" date="2014" name="Proc. Natl. Acad. Sci. U.S.A.">
        <title>Extensive sampling of basidiomycete genomes demonstrates inadequacy of the white-rot/brown-rot paradigm for wood decay fungi.</title>
        <authorList>
            <person name="Riley R."/>
            <person name="Salamov A.A."/>
            <person name="Brown D.W."/>
            <person name="Nagy L.G."/>
            <person name="Floudas D."/>
            <person name="Held B.W."/>
            <person name="Levasseur A."/>
            <person name="Lombard V."/>
            <person name="Morin E."/>
            <person name="Otillar R."/>
            <person name="Lindquist E.A."/>
            <person name="Sun H."/>
            <person name="LaButti K.M."/>
            <person name="Schmutz J."/>
            <person name="Jabbour D."/>
            <person name="Luo H."/>
            <person name="Baker S.E."/>
            <person name="Pisabarro A.G."/>
            <person name="Walton J.D."/>
            <person name="Blanchette R.A."/>
            <person name="Henrissat B."/>
            <person name="Martin F."/>
            <person name="Cullen D."/>
            <person name="Hibbett D.S."/>
            <person name="Grigoriev I.V."/>
        </authorList>
    </citation>
    <scope>NUCLEOTIDE SEQUENCE [LARGE SCALE GENOMIC DNA]</scope>
    <source>
        <strain evidence="3">CBS 339.88</strain>
    </source>
</reference>
<name>A0A067TJJ6_GALM3</name>
<accession>A0A067TJJ6</accession>
<dbReference type="Pfam" id="PF10435">
    <property type="entry name" value="BetaGal_dom2"/>
    <property type="match status" value="1"/>
</dbReference>
<dbReference type="InterPro" id="IPR018954">
    <property type="entry name" value="Betagal_dom2"/>
</dbReference>
<dbReference type="OrthoDB" id="1657402at2759"/>
<protein>
    <recommendedName>
        <fullName evidence="1">Beta-galactosidase domain-containing protein</fullName>
    </recommendedName>
</protein>
<proteinExistence type="predicted"/>
<dbReference type="SUPFAM" id="SSF51011">
    <property type="entry name" value="Glycosyl hydrolase domain"/>
    <property type="match status" value="1"/>
</dbReference>